<keyword evidence="1" id="KW-0963">Cytoplasm</keyword>
<dbReference type="InParanoid" id="F0Y6T1"/>
<dbReference type="SMART" id="SM00232">
    <property type="entry name" value="JAB_MPN"/>
    <property type="match status" value="1"/>
</dbReference>
<evidence type="ECO:0000256" key="1">
    <source>
        <dbReference type="ARBA" id="ARBA00022490"/>
    </source>
</evidence>
<dbReference type="CDD" id="cd08065">
    <property type="entry name" value="MPN_eIF3h"/>
    <property type="match status" value="1"/>
</dbReference>
<dbReference type="Pfam" id="PF19445">
    <property type="entry name" value="eIF3h_C"/>
    <property type="match status" value="1"/>
</dbReference>
<dbReference type="Gene3D" id="3.40.140.10">
    <property type="entry name" value="Cytidine Deaminase, domain 2"/>
    <property type="match status" value="1"/>
</dbReference>
<keyword evidence="3" id="KW-0648">Protein biosynthesis</keyword>
<dbReference type="GO" id="GO:0005852">
    <property type="term" value="C:eukaryotic translation initiation factor 3 complex"/>
    <property type="evidence" value="ECO:0007669"/>
    <property type="project" value="InterPro"/>
</dbReference>
<dbReference type="GeneID" id="20222289"/>
<dbReference type="InterPro" id="IPR027524">
    <property type="entry name" value="eIF3h"/>
</dbReference>
<proteinExistence type="predicted"/>
<dbReference type="PROSITE" id="PS50249">
    <property type="entry name" value="MPN"/>
    <property type="match status" value="1"/>
</dbReference>
<dbReference type="eggNOG" id="KOG1560">
    <property type="taxonomic scope" value="Eukaryota"/>
</dbReference>
<evidence type="ECO:0000256" key="3">
    <source>
        <dbReference type="ARBA" id="ARBA00022917"/>
    </source>
</evidence>
<evidence type="ECO:0000256" key="4">
    <source>
        <dbReference type="SAM" id="MobiDB-lite"/>
    </source>
</evidence>
<dbReference type="InterPro" id="IPR037518">
    <property type="entry name" value="MPN"/>
</dbReference>
<dbReference type="GO" id="GO:0008237">
    <property type="term" value="F:metallopeptidase activity"/>
    <property type="evidence" value="ECO:0007669"/>
    <property type="project" value="InterPro"/>
</dbReference>
<dbReference type="OMA" id="RERNFSW"/>
<sequence length="319" mass="36103">MAWLSGANSSIASIKARHRVSEVHIDGLALLKLVKHCRDALPKMVAGSLLGLDQGSILEVTHCFPFPTPKSREEYGDGVELGDGVDDLDGEEYQMEMMKMLREVNVDNNCVGWYKSIYVGSFCQTPLVETQFSYQENLSDNCVVLLYDPVESSRGVLNLKAYQLSEQFITSYRAKSNSFVAPSAILVELPLRVRNPGLITAFLYDLHASGQLRKEPSSEPNADAAPLERYLEHCCQWVDDLVEEQGKFQYYLRNVERHRDQLRWHNKRKAEGDQEDADAPTWKNTTQPPRLDSLLIAIRSINIVRRSVRILPALSRSCT</sequence>
<evidence type="ECO:0000259" key="5">
    <source>
        <dbReference type="PROSITE" id="PS50249"/>
    </source>
</evidence>
<keyword evidence="2" id="KW-0396">Initiation factor</keyword>
<feature type="domain" description="MPN" evidence="5">
    <location>
        <begin position="23"/>
        <end position="168"/>
    </location>
</feature>
<dbReference type="PANTHER" id="PTHR10410">
    <property type="entry name" value="EUKARYOTIC TRANSLATION INITIATION FACTOR 3 -RELATED"/>
    <property type="match status" value="1"/>
</dbReference>
<reference evidence="6 7" key="1">
    <citation type="journal article" date="2011" name="Proc. Natl. Acad. Sci. U.S.A.">
        <title>Niche of harmful alga Aureococcus anophagefferens revealed through ecogenomics.</title>
        <authorList>
            <person name="Gobler C.J."/>
            <person name="Berry D.L."/>
            <person name="Dyhrman S.T."/>
            <person name="Wilhelm S.W."/>
            <person name="Salamov A."/>
            <person name="Lobanov A.V."/>
            <person name="Zhang Y."/>
            <person name="Collier J.L."/>
            <person name="Wurch L.L."/>
            <person name="Kustka A.B."/>
            <person name="Dill B.D."/>
            <person name="Shah M."/>
            <person name="VerBerkmoes N.C."/>
            <person name="Kuo A."/>
            <person name="Terry A."/>
            <person name="Pangilinan J."/>
            <person name="Lindquist E.A."/>
            <person name="Lucas S."/>
            <person name="Paulsen I.T."/>
            <person name="Hattenrath-Lehmann T.K."/>
            <person name="Talmage S.C."/>
            <person name="Walker E.A."/>
            <person name="Koch F."/>
            <person name="Burson A.M."/>
            <person name="Marcoval M.A."/>
            <person name="Tang Y.Z."/>
            <person name="Lecleir G.R."/>
            <person name="Coyne K.J."/>
            <person name="Berg G.M."/>
            <person name="Bertrand E.M."/>
            <person name="Saito M.A."/>
            <person name="Gladyshev V.N."/>
            <person name="Grigoriev I.V."/>
        </authorList>
    </citation>
    <scope>NUCLEOTIDE SEQUENCE [LARGE SCALE GENOMIC DNA]</scope>
    <source>
        <strain evidence="7">CCMP 1984</strain>
    </source>
</reference>
<dbReference type="GO" id="GO:0003743">
    <property type="term" value="F:translation initiation factor activity"/>
    <property type="evidence" value="ECO:0007669"/>
    <property type="project" value="UniProtKB-KW"/>
</dbReference>
<dbReference type="KEGG" id="aaf:AURANDRAFT_53340"/>
<name>F0Y6T1_AURAN</name>
<dbReference type="RefSeq" id="XP_009036009.1">
    <property type="nucleotide sequence ID" value="XM_009037761.1"/>
</dbReference>
<feature type="region of interest" description="Disordered" evidence="4">
    <location>
        <begin position="266"/>
        <end position="286"/>
    </location>
</feature>
<dbReference type="AlphaFoldDB" id="F0Y6T1"/>
<dbReference type="Pfam" id="PF01398">
    <property type="entry name" value="JAB"/>
    <property type="match status" value="1"/>
</dbReference>
<dbReference type="EMBL" id="GL833126">
    <property type="protein sequence ID" value="EGB08872.1"/>
    <property type="molecule type" value="Genomic_DNA"/>
</dbReference>
<dbReference type="InterPro" id="IPR045810">
    <property type="entry name" value="eIF3h_C"/>
</dbReference>
<dbReference type="InterPro" id="IPR050242">
    <property type="entry name" value="JAMM_MPN+_peptidase_M67A"/>
</dbReference>
<dbReference type="OrthoDB" id="10265695at2759"/>
<evidence type="ECO:0000313" key="6">
    <source>
        <dbReference type="EMBL" id="EGB08872.1"/>
    </source>
</evidence>
<evidence type="ECO:0000313" key="7">
    <source>
        <dbReference type="Proteomes" id="UP000002729"/>
    </source>
</evidence>
<dbReference type="Proteomes" id="UP000002729">
    <property type="component" value="Unassembled WGS sequence"/>
</dbReference>
<dbReference type="InterPro" id="IPR000555">
    <property type="entry name" value="JAMM/MPN+_dom"/>
</dbReference>
<keyword evidence="7" id="KW-1185">Reference proteome</keyword>
<organism evidence="7">
    <name type="scientific">Aureococcus anophagefferens</name>
    <name type="common">Harmful bloom alga</name>
    <dbReference type="NCBI Taxonomy" id="44056"/>
    <lineage>
        <taxon>Eukaryota</taxon>
        <taxon>Sar</taxon>
        <taxon>Stramenopiles</taxon>
        <taxon>Ochrophyta</taxon>
        <taxon>Pelagophyceae</taxon>
        <taxon>Pelagomonadales</taxon>
        <taxon>Pelagomonadaceae</taxon>
        <taxon>Aureococcus</taxon>
    </lineage>
</organism>
<protein>
    <recommendedName>
        <fullName evidence="5">MPN domain-containing protein</fullName>
    </recommendedName>
</protein>
<evidence type="ECO:0000256" key="2">
    <source>
        <dbReference type="ARBA" id="ARBA00022540"/>
    </source>
</evidence>
<gene>
    <name evidence="6" type="ORF">AURANDRAFT_53340</name>
</gene>
<accession>F0Y6T1</accession>